<dbReference type="InterPro" id="IPR036719">
    <property type="entry name" value="Neuro-gated_channel_TM_sf"/>
</dbReference>
<protein>
    <recommendedName>
        <fullName evidence="4">Neurotransmitter-gated ion-channel transmembrane domain-containing protein</fullName>
    </recommendedName>
</protein>
<dbReference type="Gene3D" id="1.20.58.390">
    <property type="entry name" value="Neurotransmitter-gated ion-channel transmembrane domain"/>
    <property type="match status" value="1"/>
</dbReference>
<accession>A0A4U5LY42</accession>
<dbReference type="GO" id="GO:0006811">
    <property type="term" value="P:monoatomic ion transport"/>
    <property type="evidence" value="ECO:0007669"/>
    <property type="project" value="InterPro"/>
</dbReference>
<dbReference type="AlphaFoldDB" id="A0A4U5LY42"/>
<dbReference type="EMBL" id="AZBU02000011">
    <property type="protein sequence ID" value="TKR61188.1"/>
    <property type="molecule type" value="Genomic_DNA"/>
</dbReference>
<keyword evidence="1" id="KW-1133">Transmembrane helix</keyword>
<feature type="transmembrane region" description="Helical" evidence="1">
    <location>
        <begin position="20"/>
        <end position="41"/>
    </location>
</feature>
<comment type="caution">
    <text evidence="2">The sequence shown here is derived from an EMBL/GenBank/DDBJ whole genome shotgun (WGS) entry which is preliminary data.</text>
</comment>
<name>A0A4U5LY42_STECR</name>
<keyword evidence="1" id="KW-0472">Membrane</keyword>
<evidence type="ECO:0000256" key="1">
    <source>
        <dbReference type="SAM" id="Phobius"/>
    </source>
</evidence>
<reference evidence="2 3" key="1">
    <citation type="journal article" date="2015" name="Genome Biol.">
        <title>Comparative genomics of Steinernema reveals deeply conserved gene regulatory networks.</title>
        <authorList>
            <person name="Dillman A.R."/>
            <person name="Macchietto M."/>
            <person name="Porter C.F."/>
            <person name="Rogers A."/>
            <person name="Williams B."/>
            <person name="Antoshechkin I."/>
            <person name="Lee M.M."/>
            <person name="Goodwin Z."/>
            <person name="Lu X."/>
            <person name="Lewis E.E."/>
            <person name="Goodrich-Blair H."/>
            <person name="Stock S.P."/>
            <person name="Adams B.J."/>
            <person name="Sternberg P.W."/>
            <person name="Mortazavi A."/>
        </authorList>
    </citation>
    <scope>NUCLEOTIDE SEQUENCE [LARGE SCALE GENOMIC DNA]</scope>
    <source>
        <strain evidence="2 3">ALL</strain>
    </source>
</reference>
<dbReference type="GO" id="GO:0016020">
    <property type="term" value="C:membrane"/>
    <property type="evidence" value="ECO:0007669"/>
    <property type="project" value="InterPro"/>
</dbReference>
<organism evidence="2 3">
    <name type="scientific">Steinernema carpocapsae</name>
    <name type="common">Entomopathogenic nematode</name>
    <dbReference type="NCBI Taxonomy" id="34508"/>
    <lineage>
        <taxon>Eukaryota</taxon>
        <taxon>Metazoa</taxon>
        <taxon>Ecdysozoa</taxon>
        <taxon>Nematoda</taxon>
        <taxon>Chromadorea</taxon>
        <taxon>Rhabditida</taxon>
        <taxon>Tylenchina</taxon>
        <taxon>Panagrolaimomorpha</taxon>
        <taxon>Strongyloidoidea</taxon>
        <taxon>Steinernematidae</taxon>
        <taxon>Steinernema</taxon>
    </lineage>
</organism>
<keyword evidence="3" id="KW-1185">Reference proteome</keyword>
<dbReference type="STRING" id="34508.A0A4U5LY42"/>
<sequence length="156" mass="17790">MLMMVSDKLPATSNSVPLLGQYYIGLILIMFAATYCTTYTLSVQMRGNAGKAIPRNVRQWILKLNSKMILVKWIFGRELENAQQSIKMRIKKFDKLTALKKNFARDCVLLQKLFIHTDQRIENQTSMDELVACDHQTPPTNDAVLNGILSKHFKGV</sequence>
<dbReference type="OrthoDB" id="5975154at2759"/>
<gene>
    <name evidence="2" type="ORF">L596_028332</name>
</gene>
<evidence type="ECO:0000313" key="3">
    <source>
        <dbReference type="Proteomes" id="UP000298663"/>
    </source>
</evidence>
<evidence type="ECO:0000313" key="2">
    <source>
        <dbReference type="EMBL" id="TKR61188.1"/>
    </source>
</evidence>
<evidence type="ECO:0008006" key="4">
    <source>
        <dbReference type="Google" id="ProtNLM"/>
    </source>
</evidence>
<dbReference type="SUPFAM" id="SSF90112">
    <property type="entry name" value="Neurotransmitter-gated ion-channel transmembrane pore"/>
    <property type="match status" value="1"/>
</dbReference>
<reference evidence="2 3" key="2">
    <citation type="journal article" date="2019" name="G3 (Bethesda)">
        <title>Hybrid Assembly of the Genome of the Entomopathogenic Nematode Steinernema carpocapsae Identifies the X-Chromosome.</title>
        <authorList>
            <person name="Serra L."/>
            <person name="Macchietto M."/>
            <person name="Macias-Munoz A."/>
            <person name="McGill C.J."/>
            <person name="Rodriguez I.M."/>
            <person name="Rodriguez B."/>
            <person name="Murad R."/>
            <person name="Mortazavi A."/>
        </authorList>
    </citation>
    <scope>NUCLEOTIDE SEQUENCE [LARGE SCALE GENOMIC DNA]</scope>
    <source>
        <strain evidence="2 3">ALL</strain>
    </source>
</reference>
<dbReference type="InterPro" id="IPR038050">
    <property type="entry name" value="Neuro_actylchol_rec"/>
</dbReference>
<dbReference type="Proteomes" id="UP000298663">
    <property type="component" value="Unassembled WGS sequence"/>
</dbReference>
<proteinExistence type="predicted"/>
<keyword evidence="1" id="KW-0812">Transmembrane</keyword>